<evidence type="ECO:0000313" key="2">
    <source>
        <dbReference type="EMBL" id="CEI63809.1"/>
    </source>
</evidence>
<dbReference type="PANTHER" id="PTHR10622:SF10">
    <property type="entry name" value="HET DOMAIN-CONTAINING PROTEIN"/>
    <property type="match status" value="1"/>
</dbReference>
<keyword evidence="3" id="KW-1185">Reference proteome</keyword>
<dbReference type="AlphaFoldDB" id="A0A2L2T2S9"/>
<reference evidence="3" key="1">
    <citation type="submission" date="2014-10" db="EMBL/GenBank/DDBJ databases">
        <authorList>
            <person name="King R."/>
        </authorList>
    </citation>
    <scope>NUCLEOTIDE SEQUENCE [LARGE SCALE GENOMIC DNA]</scope>
    <source>
        <strain evidence="3">A3/5</strain>
    </source>
</reference>
<dbReference type="InterPro" id="IPR010730">
    <property type="entry name" value="HET"/>
</dbReference>
<organism evidence="2 3">
    <name type="scientific">Fusarium venenatum</name>
    <dbReference type="NCBI Taxonomy" id="56646"/>
    <lineage>
        <taxon>Eukaryota</taxon>
        <taxon>Fungi</taxon>
        <taxon>Dikarya</taxon>
        <taxon>Ascomycota</taxon>
        <taxon>Pezizomycotina</taxon>
        <taxon>Sordariomycetes</taxon>
        <taxon>Hypocreomycetidae</taxon>
        <taxon>Hypocreales</taxon>
        <taxon>Nectriaceae</taxon>
        <taxon>Fusarium</taxon>
    </lineage>
</organism>
<dbReference type="EMBL" id="LN649229">
    <property type="protein sequence ID" value="CEI63809.1"/>
    <property type="molecule type" value="Genomic_DNA"/>
</dbReference>
<proteinExistence type="predicted"/>
<evidence type="ECO:0000259" key="1">
    <source>
        <dbReference type="Pfam" id="PF06985"/>
    </source>
</evidence>
<sequence>MWLLDADLLRLVFFANEDQTPPYSILSHTWPEDELSFQDIMSLRTGTHFLGRTGWSKVQNACRLALSFELRYIWIDTCCIDKSSSAELQEAINPMFRWYELAEICFAYFSDVSVSEDPEITGSSFRRSRWFKRDWTLQELIAPTKFSFYDKDLEEIYMRQSIADVIEDITGIRKLFLSDARWRGKIGKTLSTAIVAERMS</sequence>
<feature type="domain" description="Heterokaryon incompatibility" evidence="1">
    <location>
        <begin position="23"/>
        <end position="114"/>
    </location>
</feature>
<dbReference type="PANTHER" id="PTHR10622">
    <property type="entry name" value="HET DOMAIN-CONTAINING PROTEIN"/>
    <property type="match status" value="1"/>
</dbReference>
<dbReference type="Pfam" id="PF06985">
    <property type="entry name" value="HET"/>
    <property type="match status" value="1"/>
</dbReference>
<evidence type="ECO:0000313" key="3">
    <source>
        <dbReference type="Proteomes" id="UP000245910"/>
    </source>
</evidence>
<dbReference type="Proteomes" id="UP000245910">
    <property type="component" value="Chromosome I"/>
</dbReference>
<accession>A0A2L2T2S9</accession>
<dbReference type="STRING" id="56646.A0A2L2T2S9"/>
<protein>
    <recommendedName>
        <fullName evidence="1">Heterokaryon incompatibility domain-containing protein</fullName>
    </recommendedName>
</protein>
<name>A0A2L2T2S9_9HYPO</name>